<sequence length="92" mass="10148">MWRAQTLRAAEDVVVMTHHSLDLPPDSTLCMEEGCKAPLADAVGVNHRGRRLLFGVCAEHAHDIDWGIYDPRAHETLRGYIGRAIDDADIAG</sequence>
<comment type="caution">
    <text evidence="1">The sequence shown here is derived from an EMBL/GenBank/DDBJ whole genome shotgun (WGS) entry which is preliminary data.</text>
</comment>
<dbReference type="AlphaFoldDB" id="A0A3E0VPB4"/>
<dbReference type="EMBL" id="NBXA01000023">
    <property type="protein sequence ID" value="RFA11561.1"/>
    <property type="molecule type" value="Genomic_DNA"/>
</dbReference>
<protein>
    <submittedName>
        <fullName evidence="1">Uncharacterized protein</fullName>
    </submittedName>
</protein>
<evidence type="ECO:0000313" key="1">
    <source>
        <dbReference type="EMBL" id="RFA11561.1"/>
    </source>
</evidence>
<evidence type="ECO:0000313" key="2">
    <source>
        <dbReference type="Proteomes" id="UP000256709"/>
    </source>
</evidence>
<organism evidence="1 2">
    <name type="scientific">Subtercola boreus</name>
    <dbReference type="NCBI Taxonomy" id="120213"/>
    <lineage>
        <taxon>Bacteria</taxon>
        <taxon>Bacillati</taxon>
        <taxon>Actinomycetota</taxon>
        <taxon>Actinomycetes</taxon>
        <taxon>Micrococcales</taxon>
        <taxon>Microbacteriaceae</taxon>
        <taxon>Subtercola</taxon>
    </lineage>
</organism>
<gene>
    <name evidence="1" type="ORF">B7R21_12745</name>
</gene>
<name>A0A3E0VPB4_9MICO</name>
<dbReference type="Proteomes" id="UP000256709">
    <property type="component" value="Unassembled WGS sequence"/>
</dbReference>
<accession>A0A3E0VPB4</accession>
<proteinExistence type="predicted"/>
<reference evidence="1 2" key="1">
    <citation type="submission" date="2017-04" db="EMBL/GenBank/DDBJ databases">
        <title>Comparative genome analysis of Subtercola boreus.</title>
        <authorList>
            <person name="Cho Y.-J."/>
            <person name="Cho A."/>
            <person name="Kim O.-S."/>
            <person name="Lee J.-I."/>
        </authorList>
    </citation>
    <scope>NUCLEOTIDE SEQUENCE [LARGE SCALE GENOMIC DNA]</scope>
    <source>
        <strain evidence="1 2">P27444</strain>
    </source>
</reference>